<dbReference type="eggNOG" id="COG1335">
    <property type="taxonomic scope" value="Bacteria"/>
</dbReference>
<organism evidence="3 4">
    <name type="scientific">Pseudomonas aeruginosa</name>
    <dbReference type="NCBI Taxonomy" id="287"/>
    <lineage>
        <taxon>Bacteria</taxon>
        <taxon>Pseudomonadati</taxon>
        <taxon>Pseudomonadota</taxon>
        <taxon>Gammaproteobacteria</taxon>
        <taxon>Pseudomonadales</taxon>
        <taxon>Pseudomonadaceae</taxon>
        <taxon>Pseudomonas</taxon>
    </lineage>
</organism>
<dbReference type="PANTHER" id="PTHR43540:SF1">
    <property type="entry name" value="ISOCHORISMATASE HYDROLASE"/>
    <property type="match status" value="1"/>
</dbReference>
<dbReference type="Gene3D" id="3.40.50.850">
    <property type="entry name" value="Isochorismatase-like"/>
    <property type="match status" value="1"/>
</dbReference>
<sequence length="196" mass="21555">MEEEFPMNTALIGLDYIVDIMHPDGRIARCAEQAALRGVVARFNRALAVAEQRGWLRIAVRVGFEPGYPDLPEHSPIFAAAQALGALDLCGRGCAFHPDLKRDAVQMEVLKPRISAFYATRLEAVLRARRIERLVLAGVSTTWAVQAAARDAHDRDYQVLVLEEACAAASDEEHRRSIEVLGGIARIVTLDQLAAL</sequence>
<dbReference type="InterPro" id="IPR000868">
    <property type="entry name" value="Isochorismatase-like_dom"/>
</dbReference>
<dbReference type="InterPro" id="IPR050272">
    <property type="entry name" value="Isochorismatase-like_hydrls"/>
</dbReference>
<evidence type="ECO:0000313" key="3">
    <source>
        <dbReference type="EMBL" id="RMS45161.1"/>
    </source>
</evidence>
<reference evidence="3 4" key="1">
    <citation type="submission" date="2018-08" db="EMBL/GenBank/DDBJ databases">
        <title>Recombination of ecologically and evolutionarily significant loci maintains genetic cohesion in the Pseudomonas syringae species complex.</title>
        <authorList>
            <person name="Dillon M."/>
            <person name="Thakur S."/>
            <person name="Almeida R.N.D."/>
            <person name="Weir B.S."/>
            <person name="Guttman D.S."/>
        </authorList>
    </citation>
    <scope>NUCLEOTIDE SEQUENCE [LARGE SCALE GENOMIC DNA]</scope>
    <source>
        <strain evidence="3 4">ICMP 7846</strain>
    </source>
</reference>
<gene>
    <name evidence="3" type="ORF">ALP65_01658</name>
</gene>
<name>A0A0A8RGI8_PSEAI</name>
<dbReference type="InterPro" id="IPR036380">
    <property type="entry name" value="Isochorismatase-like_sf"/>
</dbReference>
<dbReference type="EMBL" id="RBSQ01001349">
    <property type="protein sequence ID" value="RMS45161.1"/>
    <property type="molecule type" value="Genomic_DNA"/>
</dbReference>
<evidence type="ECO:0000259" key="2">
    <source>
        <dbReference type="Pfam" id="PF00857"/>
    </source>
</evidence>
<accession>A0A0A8RGI8</accession>
<dbReference type="CDD" id="cd00431">
    <property type="entry name" value="cysteine_hydrolases"/>
    <property type="match status" value="1"/>
</dbReference>
<dbReference type="SUPFAM" id="SSF52499">
    <property type="entry name" value="Isochorismatase-like hydrolases"/>
    <property type="match status" value="1"/>
</dbReference>
<dbReference type="AlphaFoldDB" id="A0A0A8RGI8"/>
<protein>
    <recommendedName>
        <fullName evidence="2">Isochorismatase-like domain-containing protein</fullName>
    </recommendedName>
</protein>
<feature type="domain" description="Isochorismatase-like" evidence="2">
    <location>
        <begin position="9"/>
        <end position="186"/>
    </location>
</feature>
<proteinExistence type="predicted"/>
<keyword evidence="1" id="KW-0378">Hydrolase</keyword>
<dbReference type="PANTHER" id="PTHR43540">
    <property type="entry name" value="PEROXYUREIDOACRYLATE/UREIDOACRYLATE AMIDOHYDROLASE-RELATED"/>
    <property type="match status" value="1"/>
</dbReference>
<evidence type="ECO:0000256" key="1">
    <source>
        <dbReference type="ARBA" id="ARBA00022801"/>
    </source>
</evidence>
<comment type="caution">
    <text evidence="3">The sequence shown here is derived from an EMBL/GenBank/DDBJ whole genome shotgun (WGS) entry which is preliminary data.</text>
</comment>
<dbReference type="GO" id="GO:0016787">
    <property type="term" value="F:hydrolase activity"/>
    <property type="evidence" value="ECO:0007669"/>
    <property type="project" value="UniProtKB-KW"/>
</dbReference>
<dbReference type="Proteomes" id="UP000270834">
    <property type="component" value="Unassembled WGS sequence"/>
</dbReference>
<evidence type="ECO:0000313" key="4">
    <source>
        <dbReference type="Proteomes" id="UP000270834"/>
    </source>
</evidence>
<dbReference type="Pfam" id="PF00857">
    <property type="entry name" value="Isochorismatase"/>
    <property type="match status" value="1"/>
</dbReference>